<dbReference type="KEGG" id="aten:116296307"/>
<dbReference type="InParanoid" id="A0A6P8I5E9"/>
<gene>
    <name evidence="5" type="primary">LOC116296307</name>
</gene>
<dbReference type="RefSeq" id="XP_031560192.1">
    <property type="nucleotide sequence ID" value="XM_031704332.1"/>
</dbReference>
<reference evidence="5" key="1">
    <citation type="submission" date="2025-08" db="UniProtKB">
        <authorList>
            <consortium name="RefSeq"/>
        </authorList>
    </citation>
    <scope>IDENTIFICATION</scope>
    <source>
        <tissue evidence="5">Tentacle</tissue>
    </source>
</reference>
<keyword evidence="2" id="KW-0479">Metal-binding</keyword>
<dbReference type="InterPro" id="IPR027806">
    <property type="entry name" value="HARBI1_dom"/>
</dbReference>
<dbReference type="Proteomes" id="UP000515163">
    <property type="component" value="Unplaced"/>
</dbReference>
<organism evidence="4 5">
    <name type="scientific">Actinia tenebrosa</name>
    <name type="common">Australian red waratah sea anemone</name>
    <dbReference type="NCBI Taxonomy" id="6105"/>
    <lineage>
        <taxon>Eukaryota</taxon>
        <taxon>Metazoa</taxon>
        <taxon>Cnidaria</taxon>
        <taxon>Anthozoa</taxon>
        <taxon>Hexacorallia</taxon>
        <taxon>Actiniaria</taxon>
        <taxon>Actiniidae</taxon>
        <taxon>Actinia</taxon>
    </lineage>
</organism>
<dbReference type="AlphaFoldDB" id="A0A6P8I5E9"/>
<accession>A0A6P8I5E9</accession>
<evidence type="ECO:0000256" key="1">
    <source>
        <dbReference type="ARBA" id="ARBA00001968"/>
    </source>
</evidence>
<name>A0A6P8I5E9_ACTTE</name>
<dbReference type="OrthoDB" id="5981889at2759"/>
<evidence type="ECO:0000313" key="5">
    <source>
        <dbReference type="RefSeq" id="XP_031560192.1"/>
    </source>
</evidence>
<comment type="cofactor">
    <cofactor evidence="1">
        <name>a divalent metal cation</name>
        <dbReference type="ChEBI" id="CHEBI:60240"/>
    </cofactor>
</comment>
<keyword evidence="4" id="KW-1185">Reference proteome</keyword>
<dbReference type="GeneID" id="116296307"/>
<proteinExistence type="predicted"/>
<evidence type="ECO:0000313" key="4">
    <source>
        <dbReference type="Proteomes" id="UP000515163"/>
    </source>
</evidence>
<dbReference type="Pfam" id="PF13359">
    <property type="entry name" value="DDE_Tnp_4"/>
    <property type="match status" value="1"/>
</dbReference>
<evidence type="ECO:0000256" key="2">
    <source>
        <dbReference type="ARBA" id="ARBA00022723"/>
    </source>
</evidence>
<feature type="domain" description="DDE Tnp4" evidence="3">
    <location>
        <begin position="28"/>
        <end position="92"/>
    </location>
</feature>
<sequence>MPSTQDEWLEVADEYKTKWNYPNCVGAIDGKHIAIRQPPHSGSEYFNYKHFFSVLMLALVDANYKFLYVNVGAPGRAGDAGVFSECSLKKELITAHLCWPL</sequence>
<evidence type="ECO:0000259" key="3">
    <source>
        <dbReference type="Pfam" id="PF13359"/>
    </source>
</evidence>
<dbReference type="GO" id="GO:0046872">
    <property type="term" value="F:metal ion binding"/>
    <property type="evidence" value="ECO:0007669"/>
    <property type="project" value="UniProtKB-KW"/>
</dbReference>
<protein>
    <submittedName>
        <fullName evidence="5">Uncharacterized protein LOC116296307</fullName>
    </submittedName>
</protein>